<evidence type="ECO:0000313" key="4">
    <source>
        <dbReference type="Proteomes" id="UP001206924"/>
    </source>
</evidence>
<dbReference type="Pfam" id="PF02021">
    <property type="entry name" value="UPF0102"/>
    <property type="match status" value="1"/>
</dbReference>
<comment type="caution">
    <text evidence="3">The sequence shown here is derived from an EMBL/GenBank/DDBJ whole genome shotgun (WGS) entry which is preliminary data.</text>
</comment>
<comment type="similarity">
    <text evidence="1 2">Belongs to the UPF0102 family.</text>
</comment>
<name>A0ABT1NS27_9MICC</name>
<dbReference type="EMBL" id="JANFLP010000011">
    <property type="protein sequence ID" value="MCQ1950542.1"/>
    <property type="molecule type" value="Genomic_DNA"/>
</dbReference>
<evidence type="ECO:0000313" key="3">
    <source>
        <dbReference type="EMBL" id="MCQ1950542.1"/>
    </source>
</evidence>
<keyword evidence="4" id="KW-1185">Reference proteome</keyword>
<gene>
    <name evidence="3" type="ORF">NNX28_11465</name>
</gene>
<dbReference type="SUPFAM" id="SSF52980">
    <property type="entry name" value="Restriction endonuclease-like"/>
    <property type="match status" value="1"/>
</dbReference>
<evidence type="ECO:0000256" key="1">
    <source>
        <dbReference type="ARBA" id="ARBA00006738"/>
    </source>
</evidence>
<dbReference type="InterPro" id="IPR011335">
    <property type="entry name" value="Restrct_endonuc-II-like"/>
</dbReference>
<dbReference type="Proteomes" id="UP001206924">
    <property type="component" value="Unassembled WGS sequence"/>
</dbReference>
<evidence type="ECO:0000256" key="2">
    <source>
        <dbReference type="HAMAP-Rule" id="MF_00048"/>
    </source>
</evidence>
<proteinExistence type="inferred from homology"/>
<dbReference type="InterPro" id="IPR003509">
    <property type="entry name" value="UPF0102_YraN-like"/>
</dbReference>
<sequence>MVDMKAKDILGSRGEELAARYLTEAGLRIIDRNWRCPEGEIDLVAVDGATLVVVEVKTRSSLDFGHPFEAIGQDKVARLYLLAGAWARANSRYFTHRRIDAVSILDDGTNPPVVEHLRGIS</sequence>
<dbReference type="PANTHER" id="PTHR34039:SF1">
    <property type="entry name" value="UPF0102 PROTEIN YRAN"/>
    <property type="match status" value="1"/>
</dbReference>
<dbReference type="NCBIfam" id="NF009154">
    <property type="entry name" value="PRK12497.3-3"/>
    <property type="match status" value="1"/>
</dbReference>
<organism evidence="3 4">
    <name type="scientific">Arthrobacter jinronghuae</name>
    <dbReference type="NCBI Taxonomy" id="2964609"/>
    <lineage>
        <taxon>Bacteria</taxon>
        <taxon>Bacillati</taxon>
        <taxon>Actinomycetota</taxon>
        <taxon>Actinomycetes</taxon>
        <taxon>Micrococcales</taxon>
        <taxon>Micrococcaceae</taxon>
        <taxon>Arthrobacter</taxon>
    </lineage>
</organism>
<dbReference type="InterPro" id="IPR011856">
    <property type="entry name" value="tRNA_endonuc-like_dom_sf"/>
</dbReference>
<accession>A0ABT1NS27</accession>
<dbReference type="HAMAP" id="MF_00048">
    <property type="entry name" value="UPF0102"/>
    <property type="match status" value="1"/>
</dbReference>
<protein>
    <recommendedName>
        <fullName evidence="2">UPF0102 protein NNX28_11465</fullName>
    </recommendedName>
</protein>
<dbReference type="NCBIfam" id="NF009150">
    <property type="entry name" value="PRK12497.1-3"/>
    <property type="match status" value="1"/>
</dbReference>
<dbReference type="Gene3D" id="3.40.1350.10">
    <property type="match status" value="1"/>
</dbReference>
<dbReference type="CDD" id="cd20736">
    <property type="entry name" value="PoNe_Nuclease"/>
    <property type="match status" value="1"/>
</dbReference>
<reference evidence="3 4" key="1">
    <citation type="submission" date="2022-07" db="EMBL/GenBank/DDBJ databases">
        <title>Novel species in genus Arthrobacter.</title>
        <authorList>
            <person name="Liu Y."/>
        </authorList>
    </citation>
    <scope>NUCLEOTIDE SEQUENCE [LARGE SCALE GENOMIC DNA]</scope>
    <source>
        <strain evidence="4">zg-Y859</strain>
    </source>
</reference>
<dbReference type="RefSeq" id="WP_255865828.1">
    <property type="nucleotide sequence ID" value="NZ_CP104263.1"/>
</dbReference>
<dbReference type="PANTHER" id="PTHR34039">
    <property type="entry name" value="UPF0102 PROTEIN YRAN"/>
    <property type="match status" value="1"/>
</dbReference>